<keyword evidence="7" id="KW-0963">Cytoplasm</keyword>
<keyword evidence="9" id="KW-0479">Metal-binding</keyword>
<comment type="catalytic activity">
    <reaction evidence="1">
        <text>ATP + protein L-histidine = ADP + protein N-phospho-L-histidine.</text>
        <dbReference type="EC" id="2.7.13.3"/>
    </reaction>
</comment>
<dbReference type="InterPro" id="IPR004358">
    <property type="entry name" value="Sig_transdc_His_kin-like_C"/>
</dbReference>
<evidence type="ECO:0000256" key="3">
    <source>
        <dbReference type="ARBA" id="ARBA00004496"/>
    </source>
</evidence>
<evidence type="ECO:0000256" key="2">
    <source>
        <dbReference type="ARBA" id="ARBA00001966"/>
    </source>
</evidence>
<feature type="transmembrane region" description="Helical" evidence="18">
    <location>
        <begin position="382"/>
        <end position="404"/>
    </location>
</feature>
<dbReference type="SMART" id="SM00028">
    <property type="entry name" value="TPR"/>
    <property type="match status" value="3"/>
</dbReference>
<keyword evidence="6" id="KW-0004">4Fe-4S</keyword>
<comment type="cofactor">
    <cofactor evidence="2">
        <name>[4Fe-4S] cluster</name>
        <dbReference type="ChEBI" id="CHEBI:49883"/>
    </cofactor>
</comment>
<dbReference type="Pfam" id="PF02518">
    <property type="entry name" value="HATPase_c"/>
    <property type="match status" value="1"/>
</dbReference>
<evidence type="ECO:0000256" key="16">
    <source>
        <dbReference type="PROSITE-ProRule" id="PRU00339"/>
    </source>
</evidence>
<accession>A0ABV6HFS6</accession>
<dbReference type="PROSITE" id="PS50005">
    <property type="entry name" value="TPR"/>
    <property type="match status" value="1"/>
</dbReference>
<feature type="coiled-coil region" evidence="17">
    <location>
        <begin position="339"/>
        <end position="366"/>
    </location>
</feature>
<sequence length="646" mass="74767">MKNVLKSDASERKKISALQDLSDHWLYIDSAKSMDFAQDAFKRSVRLKEPLTLAIAHYYVAGVYMEHYNLSEARRAFEKAKALLETDTSHNAQRYLARVWHNIGAISQREDDTETFLRLLIEKACPILERIGDSLLLANNYYDIGNVFADIKQYDKAYSYFQRAALIFADHHEYADAVNSHLGIVKALLYQEDFSPANRERMQAHLNFAYKQLKDYPQAYPWTNYYVLAGMYQQYVEKNFDRALKNFNEGITFANQRQEAYNRIELLNRKYYLYFENQQYDKAKEMAYRVYNENKAFPLSRNKLISLRNLVNVEEAVGNKAKAFALLKEYLALADTVNEKQTNVKINLIEKKYEDAKKEKEIVSLKAENELNSAALKYNKTMLVFICIVLGCLLILLGLGYLLYRNKQRLAKQQCDLHEEQLQRMQKEQQIRFFNAMLQGQEQERKRLASDLHDGLGGLLSNVKLLLSKNPCVSPEPQAQEQHRIILNKLDVAVNELRRIARNMMPETLLRFGLVTALRDFCEDLERSGINISLQTYGFSLEDDKDRQIMVYRILQELINNAVRHAGANTILVQCIQNDGKVFITVEDDGCGFDTDDQQGKGVGLHNVKNRVAYLNGQLDIQSEKNVGTTINIEFNVNKAYIPTYR</sequence>
<keyword evidence="20" id="KW-0067">ATP-binding</keyword>
<dbReference type="RefSeq" id="WP_165447064.1">
    <property type="nucleotide sequence ID" value="NZ_JBHLWO010000001.1"/>
</dbReference>
<name>A0ABV6HFS6_9SPHI</name>
<comment type="subcellular location">
    <subcellularLocation>
        <location evidence="3">Cytoplasm</location>
    </subcellularLocation>
</comment>
<evidence type="ECO:0000256" key="18">
    <source>
        <dbReference type="SAM" id="Phobius"/>
    </source>
</evidence>
<dbReference type="InterPro" id="IPR011990">
    <property type="entry name" value="TPR-like_helical_dom_sf"/>
</dbReference>
<comment type="caution">
    <text evidence="20">The sequence shown here is derived from an EMBL/GenBank/DDBJ whole genome shotgun (WGS) entry which is preliminary data.</text>
</comment>
<evidence type="ECO:0000256" key="12">
    <source>
        <dbReference type="ARBA" id="ARBA00023012"/>
    </source>
</evidence>
<dbReference type="InterPro" id="IPR003594">
    <property type="entry name" value="HATPase_dom"/>
</dbReference>
<evidence type="ECO:0000259" key="19">
    <source>
        <dbReference type="PROSITE" id="PS50109"/>
    </source>
</evidence>
<feature type="domain" description="Histidine kinase" evidence="19">
    <location>
        <begin position="447"/>
        <end position="639"/>
    </location>
</feature>
<dbReference type="SUPFAM" id="SSF48452">
    <property type="entry name" value="TPR-like"/>
    <property type="match status" value="1"/>
</dbReference>
<evidence type="ECO:0000256" key="10">
    <source>
        <dbReference type="ARBA" id="ARBA00022777"/>
    </source>
</evidence>
<dbReference type="CDD" id="cd16917">
    <property type="entry name" value="HATPase_UhpB-NarQ-NarX-like"/>
    <property type="match status" value="1"/>
</dbReference>
<evidence type="ECO:0000256" key="4">
    <source>
        <dbReference type="ARBA" id="ARBA00012438"/>
    </source>
</evidence>
<proteinExistence type="predicted"/>
<dbReference type="SUPFAM" id="SSF55874">
    <property type="entry name" value="ATPase domain of HSP90 chaperone/DNA topoisomerase II/histidine kinase"/>
    <property type="match status" value="1"/>
</dbReference>
<dbReference type="Gene3D" id="3.30.565.10">
    <property type="entry name" value="Histidine kinase-like ATPase, C-terminal domain"/>
    <property type="match status" value="1"/>
</dbReference>
<evidence type="ECO:0000256" key="8">
    <source>
        <dbReference type="ARBA" id="ARBA00022679"/>
    </source>
</evidence>
<evidence type="ECO:0000256" key="7">
    <source>
        <dbReference type="ARBA" id="ARBA00022490"/>
    </source>
</evidence>
<evidence type="ECO:0000256" key="11">
    <source>
        <dbReference type="ARBA" id="ARBA00023004"/>
    </source>
</evidence>
<evidence type="ECO:0000256" key="13">
    <source>
        <dbReference type="ARBA" id="ARBA00023014"/>
    </source>
</evidence>
<keyword evidence="20" id="KW-0547">Nucleotide-binding</keyword>
<dbReference type="InterPro" id="IPR011712">
    <property type="entry name" value="Sig_transdc_His_kin_sub3_dim/P"/>
</dbReference>
<evidence type="ECO:0000256" key="9">
    <source>
        <dbReference type="ARBA" id="ARBA00022723"/>
    </source>
</evidence>
<evidence type="ECO:0000256" key="15">
    <source>
        <dbReference type="ARBA" id="ARBA00030800"/>
    </source>
</evidence>
<keyword evidence="18" id="KW-1133">Transmembrane helix</keyword>
<dbReference type="Gene3D" id="1.25.40.10">
    <property type="entry name" value="Tetratricopeptide repeat domain"/>
    <property type="match status" value="2"/>
</dbReference>
<dbReference type="InterPro" id="IPR005467">
    <property type="entry name" value="His_kinase_dom"/>
</dbReference>
<dbReference type="GO" id="GO:0005524">
    <property type="term" value="F:ATP binding"/>
    <property type="evidence" value="ECO:0007669"/>
    <property type="project" value="UniProtKB-KW"/>
</dbReference>
<keyword evidence="13" id="KW-0411">Iron-sulfur</keyword>
<dbReference type="PROSITE" id="PS50109">
    <property type="entry name" value="HIS_KIN"/>
    <property type="match status" value="1"/>
</dbReference>
<evidence type="ECO:0000256" key="14">
    <source>
        <dbReference type="ARBA" id="ARBA00024827"/>
    </source>
</evidence>
<gene>
    <name evidence="20" type="ORF">ACFFI0_00635</name>
</gene>
<keyword evidence="18" id="KW-0472">Membrane</keyword>
<dbReference type="EMBL" id="JBHLWO010000001">
    <property type="protein sequence ID" value="MFC0316783.1"/>
    <property type="molecule type" value="Genomic_DNA"/>
</dbReference>
<feature type="repeat" description="TPR" evidence="16">
    <location>
        <begin position="138"/>
        <end position="171"/>
    </location>
</feature>
<organism evidence="20 21">
    <name type="scientific">Olivibacter oleidegradans</name>
    <dbReference type="NCBI Taxonomy" id="760123"/>
    <lineage>
        <taxon>Bacteria</taxon>
        <taxon>Pseudomonadati</taxon>
        <taxon>Bacteroidota</taxon>
        <taxon>Sphingobacteriia</taxon>
        <taxon>Sphingobacteriales</taxon>
        <taxon>Sphingobacteriaceae</taxon>
        <taxon>Olivibacter</taxon>
    </lineage>
</organism>
<dbReference type="Proteomes" id="UP001589774">
    <property type="component" value="Unassembled WGS sequence"/>
</dbReference>
<evidence type="ECO:0000313" key="20">
    <source>
        <dbReference type="EMBL" id="MFC0316783.1"/>
    </source>
</evidence>
<evidence type="ECO:0000313" key="21">
    <source>
        <dbReference type="Proteomes" id="UP001589774"/>
    </source>
</evidence>
<reference evidence="20 21" key="1">
    <citation type="submission" date="2024-09" db="EMBL/GenBank/DDBJ databases">
        <authorList>
            <person name="Sun Q."/>
            <person name="Mori K."/>
        </authorList>
    </citation>
    <scope>NUCLEOTIDE SEQUENCE [LARGE SCALE GENOMIC DNA]</scope>
    <source>
        <strain evidence="20 21">CCM 7765</strain>
    </source>
</reference>
<evidence type="ECO:0000256" key="6">
    <source>
        <dbReference type="ARBA" id="ARBA00022485"/>
    </source>
</evidence>
<dbReference type="Gene3D" id="1.20.5.1930">
    <property type="match status" value="1"/>
</dbReference>
<keyword evidence="16" id="KW-0802">TPR repeat</keyword>
<dbReference type="InterPro" id="IPR050482">
    <property type="entry name" value="Sensor_HK_TwoCompSys"/>
</dbReference>
<comment type="function">
    <text evidence="14">Member of the two-component regulatory system NreB/NreC involved in the control of dissimilatory nitrate/nitrite reduction in response to oxygen. NreB functions as a direct oxygen sensor histidine kinase which is autophosphorylated, in the absence of oxygen, probably at the conserved histidine residue, and transfers its phosphate group probably to a conserved aspartate residue of NreC. NreB/NreC activates the expression of the nitrate (narGHJI) and nitrite (nir) reductase operons, as well as the putative nitrate transporter gene narT.</text>
</comment>
<dbReference type="PRINTS" id="PR00344">
    <property type="entry name" value="BCTRLSENSOR"/>
</dbReference>
<keyword evidence="18" id="KW-0812">Transmembrane</keyword>
<keyword evidence="17" id="KW-0175">Coiled coil</keyword>
<evidence type="ECO:0000256" key="1">
    <source>
        <dbReference type="ARBA" id="ARBA00000085"/>
    </source>
</evidence>
<protein>
    <recommendedName>
        <fullName evidence="5">Oxygen sensor histidine kinase NreB</fullName>
        <ecNumber evidence="4">2.7.13.3</ecNumber>
    </recommendedName>
    <alternativeName>
        <fullName evidence="15">Nitrogen regulation protein B</fullName>
    </alternativeName>
</protein>
<dbReference type="InterPro" id="IPR036890">
    <property type="entry name" value="HATPase_C_sf"/>
</dbReference>
<dbReference type="SMART" id="SM00387">
    <property type="entry name" value="HATPase_c"/>
    <property type="match status" value="1"/>
</dbReference>
<dbReference type="Pfam" id="PF07730">
    <property type="entry name" value="HisKA_3"/>
    <property type="match status" value="1"/>
</dbReference>
<dbReference type="PANTHER" id="PTHR24421">
    <property type="entry name" value="NITRATE/NITRITE SENSOR PROTEIN NARX-RELATED"/>
    <property type="match status" value="1"/>
</dbReference>
<keyword evidence="12" id="KW-0902">Two-component regulatory system</keyword>
<keyword evidence="10" id="KW-0418">Kinase</keyword>
<dbReference type="InterPro" id="IPR019734">
    <property type="entry name" value="TPR_rpt"/>
</dbReference>
<keyword evidence="8" id="KW-0808">Transferase</keyword>
<keyword evidence="11" id="KW-0408">Iron</keyword>
<evidence type="ECO:0000256" key="17">
    <source>
        <dbReference type="SAM" id="Coils"/>
    </source>
</evidence>
<dbReference type="EC" id="2.7.13.3" evidence="4"/>
<keyword evidence="21" id="KW-1185">Reference proteome</keyword>
<evidence type="ECO:0000256" key="5">
    <source>
        <dbReference type="ARBA" id="ARBA00017322"/>
    </source>
</evidence>